<evidence type="ECO:0000313" key="2">
    <source>
        <dbReference type="Proteomes" id="UP000318801"/>
    </source>
</evidence>
<protein>
    <submittedName>
        <fullName evidence="1">Uncharacterized protein</fullName>
    </submittedName>
</protein>
<accession>A0A506TYV2</accession>
<keyword evidence="2" id="KW-1185">Reference proteome</keyword>
<reference evidence="1 2" key="1">
    <citation type="submission" date="2019-06" db="EMBL/GenBank/DDBJ databases">
        <authorList>
            <person name="Li M."/>
        </authorList>
    </citation>
    <scope>NUCLEOTIDE SEQUENCE [LARGE SCALE GENOMIC DNA]</scope>
    <source>
        <strain evidence="1 2">BGMRC2036</strain>
    </source>
</reference>
<gene>
    <name evidence="1" type="ORF">FJU08_22130</name>
</gene>
<dbReference type="RefSeq" id="WP_141151212.1">
    <property type="nucleotide sequence ID" value="NZ_VHLG01000028.1"/>
</dbReference>
<proteinExistence type="predicted"/>
<dbReference type="AlphaFoldDB" id="A0A506TYV2"/>
<dbReference type="EMBL" id="VHLG01000028">
    <property type="protein sequence ID" value="TPW26496.1"/>
    <property type="molecule type" value="Genomic_DNA"/>
</dbReference>
<organism evidence="1 2">
    <name type="scientific">Martelella alba</name>
    <dbReference type="NCBI Taxonomy" id="2590451"/>
    <lineage>
        <taxon>Bacteria</taxon>
        <taxon>Pseudomonadati</taxon>
        <taxon>Pseudomonadota</taxon>
        <taxon>Alphaproteobacteria</taxon>
        <taxon>Hyphomicrobiales</taxon>
        <taxon>Aurantimonadaceae</taxon>
        <taxon>Martelella</taxon>
    </lineage>
</organism>
<sequence>MIFTSRQGGKPVQSPEKMFPERALFPGKAFRRATWSNGSWEKGDDFVCMQQMPLFLQAQVIDIGL</sequence>
<comment type="caution">
    <text evidence="1">The sequence shown here is derived from an EMBL/GenBank/DDBJ whole genome shotgun (WGS) entry which is preliminary data.</text>
</comment>
<evidence type="ECO:0000313" key="1">
    <source>
        <dbReference type="EMBL" id="TPW26496.1"/>
    </source>
</evidence>
<dbReference type="Proteomes" id="UP000318801">
    <property type="component" value="Unassembled WGS sequence"/>
</dbReference>
<name>A0A506TYV2_9HYPH</name>